<organism evidence="3 4">
    <name type="scientific">Pinibacter soli</name>
    <dbReference type="NCBI Taxonomy" id="3044211"/>
    <lineage>
        <taxon>Bacteria</taxon>
        <taxon>Pseudomonadati</taxon>
        <taxon>Bacteroidota</taxon>
        <taxon>Chitinophagia</taxon>
        <taxon>Chitinophagales</taxon>
        <taxon>Chitinophagaceae</taxon>
        <taxon>Pinibacter</taxon>
    </lineage>
</organism>
<evidence type="ECO:0000313" key="3">
    <source>
        <dbReference type="EMBL" id="MDI3318836.1"/>
    </source>
</evidence>
<name>A0ABT6R8F1_9BACT</name>
<evidence type="ECO:0000256" key="1">
    <source>
        <dbReference type="SAM" id="Coils"/>
    </source>
</evidence>
<proteinExistence type="predicted"/>
<dbReference type="EMBL" id="JASBRG010000002">
    <property type="protein sequence ID" value="MDI3318836.1"/>
    <property type="molecule type" value="Genomic_DNA"/>
</dbReference>
<evidence type="ECO:0008006" key="5">
    <source>
        <dbReference type="Google" id="ProtNLM"/>
    </source>
</evidence>
<dbReference type="RefSeq" id="WP_282332959.1">
    <property type="nucleotide sequence ID" value="NZ_JASBRG010000002.1"/>
</dbReference>
<reference evidence="3 4" key="1">
    <citation type="submission" date="2023-05" db="EMBL/GenBank/DDBJ databases">
        <title>Genome sequence of Pinibacter sp. MAH-24.</title>
        <authorList>
            <person name="Huq M.A."/>
        </authorList>
    </citation>
    <scope>NUCLEOTIDE SEQUENCE [LARGE SCALE GENOMIC DNA]</scope>
    <source>
        <strain evidence="3 4">MAH-24</strain>
    </source>
</reference>
<dbReference type="Proteomes" id="UP001226434">
    <property type="component" value="Unassembled WGS sequence"/>
</dbReference>
<evidence type="ECO:0000256" key="2">
    <source>
        <dbReference type="SAM" id="Phobius"/>
    </source>
</evidence>
<keyword evidence="2" id="KW-1133">Transmembrane helix</keyword>
<comment type="caution">
    <text evidence="3">The sequence shown here is derived from an EMBL/GenBank/DDBJ whole genome shotgun (WGS) entry which is preliminary data.</text>
</comment>
<keyword evidence="2" id="KW-0812">Transmembrane</keyword>
<protein>
    <recommendedName>
        <fullName evidence="5">Chromosome partition protein Smc</fullName>
    </recommendedName>
</protein>
<evidence type="ECO:0000313" key="4">
    <source>
        <dbReference type="Proteomes" id="UP001226434"/>
    </source>
</evidence>
<accession>A0ABT6R8F1</accession>
<feature type="transmembrane region" description="Helical" evidence="2">
    <location>
        <begin position="20"/>
        <end position="39"/>
    </location>
</feature>
<feature type="coiled-coil region" evidence="1">
    <location>
        <begin position="63"/>
        <end position="240"/>
    </location>
</feature>
<sequence>MNTMLTMLLTIHLSIGLLEMIFFQLCAVLLGFCIHFFIVSRRNNVLPKKNKSPYALTEADEWKLKYFDESEKQQKKYQNLEERLETSVRELDNAQVELETTQLENLKLHKEKARLQFAENAAAQLQEAIEVIKEKDLEVALLKEQIEKLRKRKSKSTAEPEAESAVKLNAGTVNLDALQVKLESLHNENQQLLQLVADKETKLHAFNFQRQQLMRKITLLEDLNNDIRQLGDTSAALHEETTTP</sequence>
<keyword evidence="4" id="KW-1185">Reference proteome</keyword>
<gene>
    <name evidence="3" type="ORF">QJ048_03585</name>
</gene>
<keyword evidence="2" id="KW-0472">Membrane</keyword>
<keyword evidence="1" id="KW-0175">Coiled coil</keyword>